<accession>A0A7I7QYT3</accession>
<protein>
    <recommendedName>
        <fullName evidence="4">PASTA domain-containing protein</fullName>
    </recommendedName>
</protein>
<organism evidence="2 3">
    <name type="scientific">Mycolicibacterium sediminis</name>
    <dbReference type="NCBI Taxonomy" id="1286180"/>
    <lineage>
        <taxon>Bacteria</taxon>
        <taxon>Bacillati</taxon>
        <taxon>Actinomycetota</taxon>
        <taxon>Actinomycetes</taxon>
        <taxon>Mycobacteriales</taxon>
        <taxon>Mycobacteriaceae</taxon>
        <taxon>Mycolicibacterium</taxon>
    </lineage>
</organism>
<keyword evidence="1" id="KW-0732">Signal</keyword>
<evidence type="ECO:0000313" key="3">
    <source>
        <dbReference type="Proteomes" id="UP000467193"/>
    </source>
</evidence>
<keyword evidence="3" id="KW-1185">Reference proteome</keyword>
<sequence>MITTRREALMRNKWILAAAAAGFCGALAAPVGLASAQESATDVISRLQSQGYTVTLDKIGSAPIDQCVVTSVRNPQTTSQLVPYVGPGLGGDDSRILVPQVTSQTVSVSLNCTR</sequence>
<name>A0A7I7QYT3_9MYCO</name>
<gene>
    <name evidence="2" type="ORF">MSEDJ_55580</name>
</gene>
<evidence type="ECO:0000313" key="2">
    <source>
        <dbReference type="EMBL" id="BBY31462.1"/>
    </source>
</evidence>
<evidence type="ECO:0000256" key="1">
    <source>
        <dbReference type="SAM" id="SignalP"/>
    </source>
</evidence>
<dbReference type="KEGG" id="msei:MSEDJ_55580"/>
<feature type="signal peptide" evidence="1">
    <location>
        <begin position="1"/>
        <end position="28"/>
    </location>
</feature>
<feature type="chain" id="PRO_5039542637" description="PASTA domain-containing protein" evidence="1">
    <location>
        <begin position="29"/>
        <end position="114"/>
    </location>
</feature>
<reference evidence="2 3" key="1">
    <citation type="journal article" date="2019" name="Emerg. Microbes Infect.">
        <title>Comprehensive subspecies identification of 175 nontuberculous mycobacteria species based on 7547 genomic profiles.</title>
        <authorList>
            <person name="Matsumoto Y."/>
            <person name="Kinjo T."/>
            <person name="Motooka D."/>
            <person name="Nabeya D."/>
            <person name="Jung N."/>
            <person name="Uechi K."/>
            <person name="Horii T."/>
            <person name="Iida T."/>
            <person name="Fujita J."/>
            <person name="Nakamura S."/>
        </authorList>
    </citation>
    <scope>NUCLEOTIDE SEQUENCE [LARGE SCALE GENOMIC DNA]</scope>
    <source>
        <strain evidence="2 3">JCM 17899</strain>
    </source>
</reference>
<evidence type="ECO:0008006" key="4">
    <source>
        <dbReference type="Google" id="ProtNLM"/>
    </source>
</evidence>
<proteinExistence type="predicted"/>
<dbReference type="EMBL" id="AP022588">
    <property type="protein sequence ID" value="BBY31462.1"/>
    <property type="molecule type" value="Genomic_DNA"/>
</dbReference>
<dbReference type="Proteomes" id="UP000467193">
    <property type="component" value="Chromosome"/>
</dbReference>
<dbReference type="AlphaFoldDB" id="A0A7I7QYT3"/>